<evidence type="ECO:0000313" key="2">
    <source>
        <dbReference type="Proteomes" id="UP000187406"/>
    </source>
</evidence>
<name>A0A1Q3CUY3_CEPFO</name>
<dbReference type="AlphaFoldDB" id="A0A1Q3CUY3"/>
<dbReference type="OrthoDB" id="8058585at2759"/>
<organism evidence="1 2">
    <name type="scientific">Cephalotus follicularis</name>
    <name type="common">Albany pitcher plant</name>
    <dbReference type="NCBI Taxonomy" id="3775"/>
    <lineage>
        <taxon>Eukaryota</taxon>
        <taxon>Viridiplantae</taxon>
        <taxon>Streptophyta</taxon>
        <taxon>Embryophyta</taxon>
        <taxon>Tracheophyta</taxon>
        <taxon>Spermatophyta</taxon>
        <taxon>Magnoliopsida</taxon>
        <taxon>eudicotyledons</taxon>
        <taxon>Gunneridae</taxon>
        <taxon>Pentapetalae</taxon>
        <taxon>rosids</taxon>
        <taxon>fabids</taxon>
        <taxon>Oxalidales</taxon>
        <taxon>Cephalotaceae</taxon>
        <taxon>Cephalotus</taxon>
    </lineage>
</organism>
<keyword evidence="2" id="KW-1185">Reference proteome</keyword>
<accession>A0A1Q3CUY3</accession>
<gene>
    <name evidence="1" type="ORF">CFOL_v3_27494</name>
</gene>
<dbReference type="EMBL" id="BDDD01003095">
    <property type="protein sequence ID" value="GAV84049.1"/>
    <property type="molecule type" value="Genomic_DNA"/>
</dbReference>
<feature type="non-terminal residue" evidence="1">
    <location>
        <position position="1"/>
    </location>
</feature>
<dbReference type="Pfam" id="PF14223">
    <property type="entry name" value="Retrotran_gag_2"/>
    <property type="match status" value="1"/>
</dbReference>
<feature type="non-terminal residue" evidence="1">
    <location>
        <position position="141"/>
    </location>
</feature>
<comment type="caution">
    <text evidence="1">The sequence shown here is derived from an EMBL/GenBank/DDBJ whole genome shotgun (WGS) entry which is preliminary data.</text>
</comment>
<dbReference type="PANTHER" id="PTHR34676">
    <property type="entry name" value="DUF4219 DOMAIN-CONTAINING PROTEIN-RELATED"/>
    <property type="match status" value="1"/>
</dbReference>
<dbReference type="PANTHER" id="PTHR34676:SF8">
    <property type="entry name" value="TRANSMEMBRANE PROTEIN"/>
    <property type="match status" value="1"/>
</dbReference>
<reference evidence="2" key="1">
    <citation type="submission" date="2016-04" db="EMBL/GenBank/DDBJ databases">
        <title>Cephalotus genome sequencing.</title>
        <authorList>
            <person name="Fukushima K."/>
            <person name="Hasebe M."/>
            <person name="Fang X."/>
        </authorList>
    </citation>
    <scope>NUCLEOTIDE SEQUENCE [LARGE SCALE GENOMIC DNA]</scope>
    <source>
        <strain evidence="2">cv. St1</strain>
    </source>
</reference>
<sequence>PHLDTKVVNKECVSKPRDEYIDLDRKKLQMNAKVIHMIFCALSPSEYDRASSCDSAKEMCDRLEVTYEGTNQVKESKINMSVHEYELFKMHDDEFITTMYTRFTNITNALKSLGKSYTNNEMVRKILRSLPISWWPKVTAI</sequence>
<protein>
    <submittedName>
        <fullName evidence="1">UBN2 domain-containing protein</fullName>
    </submittedName>
</protein>
<dbReference type="Proteomes" id="UP000187406">
    <property type="component" value="Unassembled WGS sequence"/>
</dbReference>
<proteinExistence type="predicted"/>
<dbReference type="InParanoid" id="A0A1Q3CUY3"/>
<evidence type="ECO:0000313" key="1">
    <source>
        <dbReference type="EMBL" id="GAV84049.1"/>
    </source>
</evidence>